<dbReference type="Proteomes" id="UP000264002">
    <property type="component" value="Unassembled WGS sequence"/>
</dbReference>
<keyword evidence="2 4" id="KW-0813">Transport</keyword>
<comment type="caution">
    <text evidence="6">The sequence shown here is derived from an EMBL/GenBank/DDBJ whole genome shotgun (WGS) entry which is preliminary data.</text>
</comment>
<accession>A0A372MIB3</accession>
<dbReference type="GO" id="GO:0042301">
    <property type="term" value="F:phosphate ion binding"/>
    <property type="evidence" value="ECO:0007669"/>
    <property type="project" value="UniProtKB-UniRule"/>
</dbReference>
<evidence type="ECO:0000256" key="1">
    <source>
        <dbReference type="ARBA" id="ARBA00008725"/>
    </source>
</evidence>
<keyword evidence="3 4" id="KW-0732">Signal</keyword>
<comment type="function">
    <text evidence="4">Involved in the system for phosphate transport across the cytoplasmic membrane.</text>
</comment>
<evidence type="ECO:0000256" key="2">
    <source>
        <dbReference type="ARBA" id="ARBA00022448"/>
    </source>
</evidence>
<dbReference type="CDD" id="cd13654">
    <property type="entry name" value="PBP2_phosphate_like_2"/>
    <property type="match status" value="1"/>
</dbReference>
<feature type="signal peptide" evidence="4">
    <location>
        <begin position="1"/>
        <end position="20"/>
    </location>
</feature>
<dbReference type="SUPFAM" id="SSF53850">
    <property type="entry name" value="Periplasmic binding protein-like II"/>
    <property type="match status" value="1"/>
</dbReference>
<organism evidence="6 7">
    <name type="scientific">Sphaerochaeta halotolerans</name>
    <dbReference type="NCBI Taxonomy" id="2293840"/>
    <lineage>
        <taxon>Bacteria</taxon>
        <taxon>Pseudomonadati</taxon>
        <taxon>Spirochaetota</taxon>
        <taxon>Spirochaetia</taxon>
        <taxon>Spirochaetales</taxon>
        <taxon>Sphaerochaetaceae</taxon>
        <taxon>Sphaerochaeta</taxon>
    </lineage>
</organism>
<feature type="chain" id="PRO_5027155805" description="Phosphate-binding protein" evidence="4">
    <location>
        <begin position="21"/>
        <end position="331"/>
    </location>
</feature>
<dbReference type="EMBL" id="QUWK01000005">
    <property type="protein sequence ID" value="RFU95183.1"/>
    <property type="molecule type" value="Genomic_DNA"/>
</dbReference>
<dbReference type="InterPro" id="IPR050811">
    <property type="entry name" value="Phosphate_ABC_transporter"/>
</dbReference>
<evidence type="ECO:0000313" key="7">
    <source>
        <dbReference type="Proteomes" id="UP000264002"/>
    </source>
</evidence>
<keyword evidence="4" id="KW-0592">Phosphate transport</keyword>
<dbReference type="Pfam" id="PF12849">
    <property type="entry name" value="PBP_like_2"/>
    <property type="match status" value="1"/>
</dbReference>
<name>A0A372MIB3_9SPIR</name>
<dbReference type="NCBIfam" id="TIGR02136">
    <property type="entry name" value="ptsS_2"/>
    <property type="match status" value="1"/>
</dbReference>
<keyword evidence="7" id="KW-1185">Reference proteome</keyword>
<evidence type="ECO:0000256" key="4">
    <source>
        <dbReference type="RuleBase" id="RU367119"/>
    </source>
</evidence>
<dbReference type="PANTHER" id="PTHR30570">
    <property type="entry name" value="PERIPLASMIC PHOSPHATE BINDING COMPONENT OF PHOSPHATE ABC TRANSPORTER"/>
    <property type="match status" value="1"/>
</dbReference>
<feature type="domain" description="PBP" evidence="5">
    <location>
        <begin position="52"/>
        <end position="297"/>
    </location>
</feature>
<evidence type="ECO:0000313" key="6">
    <source>
        <dbReference type="EMBL" id="RFU95183.1"/>
    </source>
</evidence>
<dbReference type="InterPro" id="IPR024370">
    <property type="entry name" value="PBP_domain"/>
</dbReference>
<reference evidence="7" key="1">
    <citation type="submission" date="2018-08" db="EMBL/GenBank/DDBJ databases">
        <authorList>
            <person name="Grouzdev D.S."/>
            <person name="Krutkina M.S."/>
        </authorList>
    </citation>
    <scope>NUCLEOTIDE SEQUENCE [LARGE SCALE GENOMIC DNA]</scope>
    <source>
        <strain evidence="7">4-11</strain>
    </source>
</reference>
<dbReference type="InterPro" id="IPR011862">
    <property type="entry name" value="Phos-bd"/>
</dbReference>
<dbReference type="RefSeq" id="WP_117329991.1">
    <property type="nucleotide sequence ID" value="NZ_QUWK01000005.1"/>
</dbReference>
<protein>
    <recommendedName>
        <fullName evidence="4">Phosphate-binding protein</fullName>
    </recommendedName>
</protein>
<proteinExistence type="inferred from homology"/>
<dbReference type="AlphaFoldDB" id="A0A372MIB3"/>
<sequence>MKRLSIIVLMVITLVSLSAAGTSESGNVATTSFNWIEGPSVDGLPGVNPLKVKGNIITAGSSTVYPLSERMAERFKEEGYSGVITIDSIGSGAGFERFTVSGETDISNASRRIKASEIEDAKKIGRNPIEFRVGTDALAVVVSKKNTFIKNATMEELGKIFSTAKTWKDVNPSYPDEPIQRFIPGTDSGTFDYFAEEVFKKNPEPMLSASHLQLSEDDNILVQGIKGSPYAIGFFGYAYYNENADSLNILSINGIEASKANVDNNSYPLARPLFLYSDAEIMKSKPQVAAFLDFYLSYVNEEITKVGYFPANEDELNKARQTWLEATKGAY</sequence>
<evidence type="ECO:0000256" key="3">
    <source>
        <dbReference type="ARBA" id="ARBA00022729"/>
    </source>
</evidence>
<comment type="similarity">
    <text evidence="1 4">Belongs to the PstS family.</text>
</comment>
<reference evidence="6 7" key="2">
    <citation type="submission" date="2018-09" db="EMBL/GenBank/DDBJ databases">
        <title>Genome of Sphaerochaeta halotolerans strain 4-11.</title>
        <authorList>
            <person name="Nazina T.N."/>
            <person name="Sokolova D.S."/>
        </authorList>
    </citation>
    <scope>NUCLEOTIDE SEQUENCE [LARGE SCALE GENOMIC DNA]</scope>
    <source>
        <strain evidence="6 7">4-11</strain>
    </source>
</reference>
<gene>
    <name evidence="6" type="ORF">DYP60_06040</name>
</gene>
<dbReference type="Gene3D" id="3.40.190.10">
    <property type="entry name" value="Periplasmic binding protein-like II"/>
    <property type="match status" value="2"/>
</dbReference>
<dbReference type="PANTHER" id="PTHR30570:SF1">
    <property type="entry name" value="PHOSPHATE-BINDING PROTEIN PSTS"/>
    <property type="match status" value="1"/>
</dbReference>
<evidence type="ECO:0000259" key="5">
    <source>
        <dbReference type="Pfam" id="PF12849"/>
    </source>
</evidence>
<dbReference type="GO" id="GO:0006817">
    <property type="term" value="P:phosphate ion transport"/>
    <property type="evidence" value="ECO:0007669"/>
    <property type="project" value="UniProtKB-UniRule"/>
</dbReference>